<dbReference type="Proteomes" id="UP000179251">
    <property type="component" value="Unassembled WGS sequence"/>
</dbReference>
<evidence type="ECO:0000313" key="1">
    <source>
        <dbReference type="EMBL" id="OGF62917.1"/>
    </source>
</evidence>
<accession>A0A1F5VHH9</accession>
<gene>
    <name evidence="1" type="ORF">A2834_02445</name>
</gene>
<dbReference type="AlphaFoldDB" id="A0A1F5VHH9"/>
<dbReference type="EMBL" id="MFHD01000010">
    <property type="protein sequence ID" value="OGF62917.1"/>
    <property type="molecule type" value="Genomic_DNA"/>
</dbReference>
<protein>
    <submittedName>
        <fullName evidence="1">Uncharacterized protein</fullName>
    </submittedName>
</protein>
<reference evidence="1 2" key="1">
    <citation type="journal article" date="2016" name="Nat. Commun.">
        <title>Thousands of microbial genomes shed light on interconnected biogeochemical processes in an aquifer system.</title>
        <authorList>
            <person name="Anantharaman K."/>
            <person name="Brown C.T."/>
            <person name="Hug L.A."/>
            <person name="Sharon I."/>
            <person name="Castelle C.J."/>
            <person name="Probst A.J."/>
            <person name="Thomas B.C."/>
            <person name="Singh A."/>
            <person name="Wilkins M.J."/>
            <person name="Karaoz U."/>
            <person name="Brodie E.L."/>
            <person name="Williams K.H."/>
            <person name="Hubbard S.S."/>
            <person name="Banfield J.F."/>
        </authorList>
    </citation>
    <scope>NUCLEOTIDE SEQUENCE [LARGE SCALE GENOMIC DNA]</scope>
</reference>
<sequence>MPVKKIDKPKGNINYDLLKKKTDLIGFCTDFYLLVAMKHIADMESEGGRAFIKWREEFVKNIGEVYEEVVEELEKIFLAYFPLAVASELQNKDEIKTPDKKVEKIAWTLLEGIPDDDDKLLQYLEKNVATCESALSFFKSAQIAFGKLKWESGFGGKKWEQIADKAAMRLAGKIDKVTFVDTAFNIEHHGGHIFDKHENIRCDGRRLRAVLAIKRDETISRMEKLIGKKYASSSVKKLFQIGTKFNWWKEEAE</sequence>
<organism evidence="1 2">
    <name type="scientific">Candidatus Giovannonibacteria bacterium RIFCSPHIGHO2_01_FULL_45_23</name>
    <dbReference type="NCBI Taxonomy" id="1798325"/>
    <lineage>
        <taxon>Bacteria</taxon>
        <taxon>Candidatus Giovannoniibacteriota</taxon>
    </lineage>
</organism>
<evidence type="ECO:0000313" key="2">
    <source>
        <dbReference type="Proteomes" id="UP000179251"/>
    </source>
</evidence>
<dbReference type="STRING" id="1798325.A2834_02445"/>
<proteinExistence type="predicted"/>
<comment type="caution">
    <text evidence="1">The sequence shown here is derived from an EMBL/GenBank/DDBJ whole genome shotgun (WGS) entry which is preliminary data.</text>
</comment>
<name>A0A1F5VHH9_9BACT</name>